<organism evidence="1 2">
    <name type="scientific">Veillonella atypica KON</name>
    <dbReference type="NCBI Taxonomy" id="1128111"/>
    <lineage>
        <taxon>Bacteria</taxon>
        <taxon>Bacillati</taxon>
        <taxon>Bacillota</taxon>
        <taxon>Negativicutes</taxon>
        <taxon>Veillonellales</taxon>
        <taxon>Veillonellaceae</taxon>
        <taxon>Veillonella</taxon>
    </lineage>
</organism>
<comment type="caution">
    <text evidence="1">The sequence shown here is derived from an EMBL/GenBank/DDBJ whole genome shotgun (WGS) entry which is preliminary data.</text>
</comment>
<dbReference type="EMBL" id="AMEX01000047">
    <property type="protein sequence ID" value="EKY17917.1"/>
    <property type="molecule type" value="Genomic_DNA"/>
</dbReference>
<evidence type="ECO:0000313" key="2">
    <source>
        <dbReference type="Proteomes" id="UP000010412"/>
    </source>
</evidence>
<accession>A0ABP2SQ11</accession>
<protein>
    <submittedName>
        <fullName evidence="1">Uncharacterized protein</fullName>
    </submittedName>
</protein>
<dbReference type="RefSeq" id="WP_005382396.1">
    <property type="nucleotide sequence ID" value="NZ_PPDE01000006.1"/>
</dbReference>
<sequence length="251" mass="28077">MSATYLEVNNDKNQIIINDEYRNFKLHSVVPKVVSLFFNTRVAADDSGRMYLNFIKPINEDCVISSAFARQVCMVYPHYRMHAHPQALAPESSGVDCYLFDNYTSRDTNSTGKIRAGLQVFNEQGQTLFDSDYPALRILDYIDIDINDCKPWQDPKDDRYLKFGNDILSRSYNVQSIAVCLLNSPPSPFGPSDGVYSAEYLGYGVSIKGGNVLTLGATWQTDITTKDALADAGVDSRLRLLVADVSNLRKS</sequence>
<proteinExistence type="predicted"/>
<evidence type="ECO:0000313" key="1">
    <source>
        <dbReference type="EMBL" id="EKY17917.1"/>
    </source>
</evidence>
<dbReference type="Proteomes" id="UP000010412">
    <property type="component" value="Unassembled WGS sequence"/>
</dbReference>
<reference evidence="1 2" key="1">
    <citation type="submission" date="2012-05" db="EMBL/GenBank/DDBJ databases">
        <authorList>
            <person name="Weinstock G."/>
            <person name="Sodergren E."/>
            <person name="Lobos E.A."/>
            <person name="Fulton L."/>
            <person name="Fulton R."/>
            <person name="Courtney L."/>
            <person name="Fronick C."/>
            <person name="O'Laughlin M."/>
            <person name="Godfrey J."/>
            <person name="Wilson R.M."/>
            <person name="Miner T."/>
            <person name="Farmer C."/>
            <person name="Delehaunty K."/>
            <person name="Cordes M."/>
            <person name="Minx P."/>
            <person name="Tomlinson C."/>
            <person name="Chen J."/>
            <person name="Wollam A."/>
            <person name="Pepin K.H."/>
            <person name="Bhonagiri V."/>
            <person name="Zhang X."/>
            <person name="Suruliraj S."/>
            <person name="Warren W."/>
            <person name="Mitreva M."/>
            <person name="Mardis E.R."/>
            <person name="Wilson R.K."/>
        </authorList>
    </citation>
    <scope>NUCLEOTIDE SEQUENCE [LARGE SCALE GENOMIC DNA]</scope>
    <source>
        <strain evidence="1 2">KON</strain>
    </source>
</reference>
<gene>
    <name evidence="1" type="ORF">HMPREF0870_01754</name>
</gene>
<name>A0ABP2SQ11_9FIRM</name>
<keyword evidence="2" id="KW-1185">Reference proteome</keyword>